<evidence type="ECO:0000313" key="3">
    <source>
        <dbReference type="Proteomes" id="UP001595645"/>
    </source>
</evidence>
<organism evidence="2 3">
    <name type="scientific">Amycolatopsis speibonae</name>
    <dbReference type="NCBI Taxonomy" id="1450224"/>
    <lineage>
        <taxon>Bacteria</taxon>
        <taxon>Bacillati</taxon>
        <taxon>Actinomycetota</taxon>
        <taxon>Actinomycetes</taxon>
        <taxon>Pseudonocardiales</taxon>
        <taxon>Pseudonocardiaceae</taxon>
        <taxon>Amycolatopsis</taxon>
    </lineage>
</organism>
<gene>
    <name evidence="2" type="ORF">ACFOSH_13740</name>
</gene>
<feature type="transmembrane region" description="Helical" evidence="1">
    <location>
        <begin position="32"/>
        <end position="50"/>
    </location>
</feature>
<evidence type="ECO:0000256" key="1">
    <source>
        <dbReference type="SAM" id="Phobius"/>
    </source>
</evidence>
<proteinExistence type="predicted"/>
<dbReference type="RefSeq" id="WP_378239219.1">
    <property type="nucleotide sequence ID" value="NZ_JBHRWK010000018.1"/>
</dbReference>
<accession>A0ABV7NYB5</accession>
<name>A0ABV7NYB5_9PSEU</name>
<sequence length="281" mass="31890">MSKNYTMALISALVTAVLGIIGDQVLKLDSANTFLVLATGTVVSVALGLIEHRLKSDQRALRTAITSEMGEKLALFRMLDSIDDEDLRSEILTLARRLSAGEVPSHIAAIRTPVLYERAKRSIYASNVGLTRARLYRWDQLARFRRIVEVSARRSKEGVELTRTFFLSRQEFLTSDGHWDERCYRILSAQADAGIEVRIVWVEDLELDNLPPHRKLVRDLTIFDGSEAVDTTGVQVIYRYPSERLRDFLDIQKEQLKYSDSFDFYKGVKLANEADFATPKG</sequence>
<dbReference type="EMBL" id="JBHRWK010000018">
    <property type="protein sequence ID" value="MFC3450496.1"/>
    <property type="molecule type" value="Genomic_DNA"/>
</dbReference>
<evidence type="ECO:0000313" key="2">
    <source>
        <dbReference type="EMBL" id="MFC3450496.1"/>
    </source>
</evidence>
<evidence type="ECO:0008006" key="4">
    <source>
        <dbReference type="Google" id="ProtNLM"/>
    </source>
</evidence>
<keyword evidence="1" id="KW-1133">Transmembrane helix</keyword>
<comment type="caution">
    <text evidence="2">The sequence shown here is derived from an EMBL/GenBank/DDBJ whole genome shotgun (WGS) entry which is preliminary data.</text>
</comment>
<dbReference type="Proteomes" id="UP001595645">
    <property type="component" value="Unassembled WGS sequence"/>
</dbReference>
<reference evidence="3" key="1">
    <citation type="journal article" date="2019" name="Int. J. Syst. Evol. Microbiol.">
        <title>The Global Catalogue of Microorganisms (GCM) 10K type strain sequencing project: providing services to taxonomists for standard genome sequencing and annotation.</title>
        <authorList>
            <consortium name="The Broad Institute Genomics Platform"/>
            <consortium name="The Broad Institute Genome Sequencing Center for Infectious Disease"/>
            <person name="Wu L."/>
            <person name="Ma J."/>
        </authorList>
    </citation>
    <scope>NUCLEOTIDE SEQUENCE [LARGE SCALE GENOMIC DNA]</scope>
    <source>
        <strain evidence="3">CGMCC 4.7676</strain>
    </source>
</reference>
<protein>
    <recommendedName>
        <fullName evidence="4">WYL domain-containing protein</fullName>
    </recommendedName>
</protein>
<keyword evidence="1" id="KW-0812">Transmembrane</keyword>
<keyword evidence="3" id="KW-1185">Reference proteome</keyword>
<keyword evidence="1" id="KW-0472">Membrane</keyword>